<feature type="compositionally biased region" description="Basic and acidic residues" evidence="1">
    <location>
        <begin position="143"/>
        <end position="210"/>
    </location>
</feature>
<keyword evidence="4" id="KW-1185">Reference proteome</keyword>
<reference evidence="3 4" key="1">
    <citation type="journal article" date="2008" name="Nature">
        <title>The Phaeodactylum genome reveals the evolutionary history of diatom genomes.</title>
        <authorList>
            <person name="Bowler C."/>
            <person name="Allen A.E."/>
            <person name="Badger J.H."/>
            <person name="Grimwood J."/>
            <person name="Jabbari K."/>
            <person name="Kuo A."/>
            <person name="Maheswari U."/>
            <person name="Martens C."/>
            <person name="Maumus F."/>
            <person name="Otillar R.P."/>
            <person name="Rayko E."/>
            <person name="Salamov A."/>
            <person name="Vandepoele K."/>
            <person name="Beszteri B."/>
            <person name="Gruber A."/>
            <person name="Heijde M."/>
            <person name="Katinka M."/>
            <person name="Mock T."/>
            <person name="Valentin K."/>
            <person name="Verret F."/>
            <person name="Berges J.A."/>
            <person name="Brownlee C."/>
            <person name="Cadoret J.P."/>
            <person name="Chiovitti A."/>
            <person name="Choi C.J."/>
            <person name="Coesel S."/>
            <person name="De Martino A."/>
            <person name="Detter J.C."/>
            <person name="Durkin C."/>
            <person name="Falciatore A."/>
            <person name="Fournet J."/>
            <person name="Haruta M."/>
            <person name="Huysman M.J."/>
            <person name="Jenkins B.D."/>
            <person name="Jiroutova K."/>
            <person name="Jorgensen R.E."/>
            <person name="Joubert Y."/>
            <person name="Kaplan A."/>
            <person name="Kroger N."/>
            <person name="Kroth P.G."/>
            <person name="La Roche J."/>
            <person name="Lindquist E."/>
            <person name="Lommer M."/>
            <person name="Martin-Jezequel V."/>
            <person name="Lopez P.J."/>
            <person name="Lucas S."/>
            <person name="Mangogna M."/>
            <person name="McGinnis K."/>
            <person name="Medlin L.K."/>
            <person name="Montsant A."/>
            <person name="Oudot-Le Secq M.P."/>
            <person name="Napoli C."/>
            <person name="Obornik M."/>
            <person name="Parker M.S."/>
            <person name="Petit J.L."/>
            <person name="Porcel B.M."/>
            <person name="Poulsen N."/>
            <person name="Robison M."/>
            <person name="Rychlewski L."/>
            <person name="Rynearson T.A."/>
            <person name="Schmutz J."/>
            <person name="Shapiro H."/>
            <person name="Siaut M."/>
            <person name="Stanley M."/>
            <person name="Sussman M.R."/>
            <person name="Taylor A.R."/>
            <person name="Vardi A."/>
            <person name="von Dassow P."/>
            <person name="Vyverman W."/>
            <person name="Willis A."/>
            <person name="Wyrwicz L.S."/>
            <person name="Rokhsar D.S."/>
            <person name="Weissenbach J."/>
            <person name="Armbrust E.V."/>
            <person name="Green B.R."/>
            <person name="Van de Peer Y."/>
            <person name="Grigoriev I.V."/>
        </authorList>
    </citation>
    <scope>NUCLEOTIDE SEQUENCE [LARGE SCALE GENOMIC DNA]</scope>
    <source>
        <strain evidence="3 4">CCAP 1055/1</strain>
    </source>
</reference>
<accession>B7GCG4</accession>
<feature type="compositionally biased region" description="Low complexity" evidence="1">
    <location>
        <begin position="306"/>
        <end position="317"/>
    </location>
</feature>
<feature type="region of interest" description="Disordered" evidence="1">
    <location>
        <begin position="294"/>
        <end position="333"/>
    </location>
</feature>
<dbReference type="OMA" id="SHASSFW"/>
<keyword evidence="2" id="KW-0732">Signal</keyword>
<reference evidence="4" key="2">
    <citation type="submission" date="2008-08" db="EMBL/GenBank/DDBJ databases">
        <authorList>
            <consortium name="Diatom Consortium"/>
            <person name="Grigoriev I."/>
            <person name="Grimwood J."/>
            <person name="Kuo A."/>
            <person name="Otillar R.P."/>
            <person name="Salamov A."/>
            <person name="Detter J.C."/>
            <person name="Lindquist E."/>
            <person name="Shapiro H."/>
            <person name="Lucas S."/>
            <person name="Glavina del Rio T."/>
            <person name="Pitluck S."/>
            <person name="Rokhsar D."/>
            <person name="Bowler C."/>
        </authorList>
    </citation>
    <scope>GENOME REANNOTATION</scope>
    <source>
        <strain evidence="4">CCAP 1055/1</strain>
    </source>
</reference>
<protein>
    <submittedName>
        <fullName evidence="3">Uncharacterized protein</fullName>
    </submittedName>
</protein>
<evidence type="ECO:0000256" key="2">
    <source>
        <dbReference type="SAM" id="SignalP"/>
    </source>
</evidence>
<organism evidence="3 4">
    <name type="scientific">Phaeodactylum tricornutum (strain CCAP 1055/1)</name>
    <dbReference type="NCBI Taxonomy" id="556484"/>
    <lineage>
        <taxon>Eukaryota</taxon>
        <taxon>Sar</taxon>
        <taxon>Stramenopiles</taxon>
        <taxon>Ochrophyta</taxon>
        <taxon>Bacillariophyta</taxon>
        <taxon>Bacillariophyceae</taxon>
        <taxon>Bacillariophycidae</taxon>
        <taxon>Naviculales</taxon>
        <taxon>Phaeodactylaceae</taxon>
        <taxon>Phaeodactylum</taxon>
    </lineage>
</organism>
<dbReference type="PaxDb" id="2850-Phatr49964"/>
<feature type="signal peptide" evidence="2">
    <location>
        <begin position="1"/>
        <end position="19"/>
    </location>
</feature>
<dbReference type="InParanoid" id="B7GCG4"/>
<name>B7GCG4_PHATC</name>
<evidence type="ECO:0000313" key="3">
    <source>
        <dbReference type="EMBL" id="EEC43864.1"/>
    </source>
</evidence>
<dbReference type="HOGENOM" id="CLU_714700_0_0_1"/>
<dbReference type="EMBL" id="CM000627">
    <property type="protein sequence ID" value="EEC43864.1"/>
    <property type="molecule type" value="Genomic_DNA"/>
</dbReference>
<feature type="compositionally biased region" description="Basic and acidic residues" evidence="1">
    <location>
        <begin position="318"/>
        <end position="333"/>
    </location>
</feature>
<dbReference type="GeneID" id="7198553"/>
<evidence type="ECO:0000256" key="1">
    <source>
        <dbReference type="SAM" id="MobiDB-lite"/>
    </source>
</evidence>
<dbReference type="KEGG" id="pti:PHATRDRAFT_49964"/>
<sequence length="387" mass="40710">MKFSFAAVSAALTIASVDAFVPQTHSHTNARPGSNPDSVRTVSSALRAEESHASSFWWGPVATAFAGVSLVAQIAVAAPEPTWTTGAADDLLPQTSSVLIADRIDSMDFSMPSYSDAIKSATLDTSASSSSKPAPPSFNPFEDSSKDDAASAAAKAEEKAAAEAKKAEDKARAELEAATKKAEKEARRQAELEKQKAAAERTKAAQEEKAAAPASSSVELPSVPSVDLKLPDISIPDFKAPDITIPDFKAPDIKMPDLPKFSMPKMATDGYDFPDIKAPKVDIPNVDMPKIAMPALPSFGGGGGASSSDNPSSPLESQDVRDERARSAKADFADADNTAREIEAKALELRAVANDKKQAFKDAKDEACATRPGGKILCLRNPMKAGF</sequence>
<feature type="compositionally biased region" description="Low complexity" evidence="1">
    <location>
        <begin position="211"/>
        <end position="224"/>
    </location>
</feature>
<evidence type="ECO:0000313" key="4">
    <source>
        <dbReference type="Proteomes" id="UP000000759"/>
    </source>
</evidence>
<dbReference type="RefSeq" id="XP_002184805.1">
    <property type="nucleotide sequence ID" value="XM_002184769.1"/>
</dbReference>
<proteinExistence type="predicted"/>
<dbReference type="OrthoDB" id="429020at2759"/>
<gene>
    <name evidence="3" type="ORF">PHATRDRAFT_49964</name>
</gene>
<dbReference type="Proteomes" id="UP000000759">
    <property type="component" value="Chromosome 25"/>
</dbReference>
<dbReference type="eggNOG" id="ENOG502R3CS">
    <property type="taxonomic scope" value="Eukaryota"/>
</dbReference>
<feature type="region of interest" description="Disordered" evidence="1">
    <location>
        <begin position="124"/>
        <end position="224"/>
    </location>
</feature>
<dbReference type="AlphaFoldDB" id="B7GCG4"/>
<feature type="chain" id="PRO_5002855715" evidence="2">
    <location>
        <begin position="20"/>
        <end position="387"/>
    </location>
</feature>